<feature type="region of interest" description="Disordered" evidence="1">
    <location>
        <begin position="118"/>
        <end position="158"/>
    </location>
</feature>
<gene>
    <name evidence="2" type="ORF">H310_15108</name>
</gene>
<dbReference type="AlphaFoldDB" id="A0A024T9P8"/>
<dbReference type="VEuPathDB" id="FungiDB:H310_15108"/>
<dbReference type="GeneID" id="20092158"/>
<dbReference type="EMBL" id="KI914126">
    <property type="protein sequence ID" value="ETV90062.1"/>
    <property type="molecule type" value="Genomic_DNA"/>
</dbReference>
<dbReference type="PANTHER" id="PTHR37558">
    <property type="entry name" value="HTH CENPB-TYPE DOMAIN-CONTAINING PROTEIN"/>
    <property type="match status" value="1"/>
</dbReference>
<protein>
    <submittedName>
        <fullName evidence="2">Uncharacterized protein</fullName>
    </submittedName>
</protein>
<dbReference type="RefSeq" id="XP_008881307.1">
    <property type="nucleotide sequence ID" value="XM_008883085.1"/>
</dbReference>
<evidence type="ECO:0000313" key="2">
    <source>
        <dbReference type="EMBL" id="ETV90062.1"/>
    </source>
</evidence>
<accession>A0A024T9P8</accession>
<reference evidence="2" key="1">
    <citation type="submission" date="2013-12" db="EMBL/GenBank/DDBJ databases">
        <title>The Genome Sequence of Aphanomyces invadans NJM9701.</title>
        <authorList>
            <consortium name="The Broad Institute Genomics Platform"/>
            <person name="Russ C."/>
            <person name="Tyler B."/>
            <person name="van West P."/>
            <person name="Dieguez-Uribeondo J."/>
            <person name="Young S.K."/>
            <person name="Zeng Q."/>
            <person name="Gargeya S."/>
            <person name="Fitzgerald M."/>
            <person name="Abouelleil A."/>
            <person name="Alvarado L."/>
            <person name="Chapman S.B."/>
            <person name="Gainer-Dewar J."/>
            <person name="Goldberg J."/>
            <person name="Griggs A."/>
            <person name="Gujja S."/>
            <person name="Hansen M."/>
            <person name="Howarth C."/>
            <person name="Imamovic A."/>
            <person name="Ireland A."/>
            <person name="Larimer J."/>
            <person name="McCowan C."/>
            <person name="Murphy C."/>
            <person name="Pearson M."/>
            <person name="Poon T.W."/>
            <person name="Priest M."/>
            <person name="Roberts A."/>
            <person name="Saif S."/>
            <person name="Shea T."/>
            <person name="Sykes S."/>
            <person name="Wortman J."/>
            <person name="Nusbaum C."/>
            <person name="Birren B."/>
        </authorList>
    </citation>
    <scope>NUCLEOTIDE SEQUENCE [LARGE SCALE GENOMIC DNA]</scope>
    <source>
        <strain evidence="2">NJM9701</strain>
    </source>
</reference>
<sequence>MAMPSKRRNFSDEDDIMLLRQVSLEMPFEARRGLVVERWNAVASALRESDEFSRLEIDAKRACNQIMLLLDAHRKHDKESALAPGVDEDENEKIVLLDDLLAAYDDAKRADLRRADESREAANHAEMMGSLVRAEAMEPLDQRKRKKDDDDASSGGGKFMKIIALMQEQVKADLDSKRKIREGA</sequence>
<organism evidence="2">
    <name type="scientific">Aphanomyces invadans</name>
    <dbReference type="NCBI Taxonomy" id="157072"/>
    <lineage>
        <taxon>Eukaryota</taxon>
        <taxon>Sar</taxon>
        <taxon>Stramenopiles</taxon>
        <taxon>Oomycota</taxon>
        <taxon>Saprolegniomycetes</taxon>
        <taxon>Saprolegniales</taxon>
        <taxon>Verrucalvaceae</taxon>
        <taxon>Aphanomyces</taxon>
    </lineage>
</organism>
<proteinExistence type="predicted"/>
<dbReference type="PANTHER" id="PTHR37558:SF1">
    <property type="entry name" value="HTH CENPB-TYPE DOMAIN-CONTAINING PROTEIN"/>
    <property type="match status" value="1"/>
</dbReference>
<evidence type="ECO:0000256" key="1">
    <source>
        <dbReference type="SAM" id="MobiDB-lite"/>
    </source>
</evidence>
<dbReference type="OrthoDB" id="111587at2759"/>
<name>A0A024T9P8_9STRA</name>